<dbReference type="RefSeq" id="WP_302041918.1">
    <property type="nucleotide sequence ID" value="NZ_JAUKPO010000043.1"/>
</dbReference>
<proteinExistence type="predicted"/>
<organism evidence="2 3">
    <name type="scientific">Rhodocytophaga aerolata</name>
    <dbReference type="NCBI Taxonomy" id="455078"/>
    <lineage>
        <taxon>Bacteria</taxon>
        <taxon>Pseudomonadati</taxon>
        <taxon>Bacteroidota</taxon>
        <taxon>Cytophagia</taxon>
        <taxon>Cytophagales</taxon>
        <taxon>Rhodocytophagaceae</taxon>
        <taxon>Rhodocytophaga</taxon>
    </lineage>
</organism>
<accession>A0ABT8RIX6</accession>
<feature type="region of interest" description="Disordered" evidence="1">
    <location>
        <begin position="17"/>
        <end position="42"/>
    </location>
</feature>
<dbReference type="Proteomes" id="UP001168528">
    <property type="component" value="Unassembled WGS sequence"/>
</dbReference>
<evidence type="ECO:0000313" key="3">
    <source>
        <dbReference type="Proteomes" id="UP001168528"/>
    </source>
</evidence>
<evidence type="ECO:0000313" key="2">
    <source>
        <dbReference type="EMBL" id="MDO1451118.1"/>
    </source>
</evidence>
<comment type="caution">
    <text evidence="2">The sequence shown here is derived from an EMBL/GenBank/DDBJ whole genome shotgun (WGS) entry which is preliminary data.</text>
</comment>
<sequence length="42" mass="4609">MKTKNGKKIPNCVAEKKSNAKTVSKPYNEGFKGNSLLLGEQK</sequence>
<gene>
    <name evidence="2" type="ORF">Q0590_32895</name>
</gene>
<evidence type="ECO:0000256" key="1">
    <source>
        <dbReference type="SAM" id="MobiDB-lite"/>
    </source>
</evidence>
<dbReference type="EMBL" id="JAUKPO010000043">
    <property type="protein sequence ID" value="MDO1451118.1"/>
    <property type="molecule type" value="Genomic_DNA"/>
</dbReference>
<name>A0ABT8RIX6_9BACT</name>
<reference evidence="2" key="1">
    <citation type="submission" date="2023-07" db="EMBL/GenBank/DDBJ databases">
        <title>The genome sequence of Rhodocytophaga aerolata KACC 12507.</title>
        <authorList>
            <person name="Zhang X."/>
        </authorList>
    </citation>
    <scope>NUCLEOTIDE SEQUENCE</scope>
    <source>
        <strain evidence="2">KACC 12507</strain>
    </source>
</reference>
<keyword evidence="3" id="KW-1185">Reference proteome</keyword>
<protein>
    <submittedName>
        <fullName evidence="2">Uncharacterized protein</fullName>
    </submittedName>
</protein>